<keyword evidence="1" id="KW-0812">Transmembrane</keyword>
<evidence type="ECO:0000256" key="1">
    <source>
        <dbReference type="SAM" id="Phobius"/>
    </source>
</evidence>
<dbReference type="EMBL" id="JAGKTC010000002">
    <property type="protein sequence ID" value="MBP3984687.1"/>
    <property type="molecule type" value="Genomic_DNA"/>
</dbReference>
<feature type="transmembrane region" description="Helical" evidence="1">
    <location>
        <begin position="109"/>
        <end position="131"/>
    </location>
</feature>
<accession>A0A940X3V1</accession>
<comment type="caution">
    <text evidence="2">The sequence shown here is derived from an EMBL/GenBank/DDBJ whole genome shotgun (WGS) entry which is preliminary data.</text>
</comment>
<evidence type="ECO:0008006" key="4">
    <source>
        <dbReference type="Google" id="ProtNLM"/>
    </source>
</evidence>
<feature type="transmembrane region" description="Helical" evidence="1">
    <location>
        <begin position="143"/>
        <end position="163"/>
    </location>
</feature>
<evidence type="ECO:0000313" key="3">
    <source>
        <dbReference type="Proteomes" id="UP000673447"/>
    </source>
</evidence>
<proteinExistence type="predicted"/>
<protein>
    <recommendedName>
        <fullName evidence="4">DUF1440 domain-containing protein</fullName>
    </recommendedName>
</protein>
<reference evidence="2" key="1">
    <citation type="journal article" date="2016" name="Int. J. Syst. Evol. Microbiol.">
        <title>Pseudoxanthomonas helianthi sp. nov., isolated from roots of Jerusalem artichoke (Helianthus tuberosus).</title>
        <authorList>
            <person name="Kittiwongwattana C."/>
            <person name="Thawai C."/>
        </authorList>
    </citation>
    <scope>NUCLEOTIDE SEQUENCE</scope>
    <source>
        <strain evidence="2">110414</strain>
    </source>
</reference>
<name>A0A940X3V1_9GAMM</name>
<evidence type="ECO:0000313" key="2">
    <source>
        <dbReference type="EMBL" id="MBP3984687.1"/>
    </source>
</evidence>
<dbReference type="AlphaFoldDB" id="A0A940X3V1"/>
<keyword evidence="3" id="KW-1185">Reference proteome</keyword>
<sequence>MLKSLSPAAPGRVAAEGIGTGLPWRPFLIGTALIGSADLLFAWLFWASKGVGFVDILHSIARGWYGKASEGMGMSSALVGALSHYMIIFGMLLAYWLAARVHAVFRRHVIALGAAYGLLLYLVMNFIVLPLSAAGMPKFNNVAWVASSIAMHMLIGVLIAWFVKKALDR</sequence>
<keyword evidence="1" id="KW-0472">Membrane</keyword>
<organism evidence="2 3">
    <name type="scientific">Pseudoxanthomonas helianthi</name>
    <dbReference type="NCBI Taxonomy" id="1453541"/>
    <lineage>
        <taxon>Bacteria</taxon>
        <taxon>Pseudomonadati</taxon>
        <taxon>Pseudomonadota</taxon>
        <taxon>Gammaproteobacteria</taxon>
        <taxon>Lysobacterales</taxon>
        <taxon>Lysobacteraceae</taxon>
        <taxon>Pseudoxanthomonas</taxon>
    </lineage>
</organism>
<feature type="transmembrane region" description="Helical" evidence="1">
    <location>
        <begin position="27"/>
        <end position="46"/>
    </location>
</feature>
<keyword evidence="1" id="KW-1133">Transmembrane helix</keyword>
<dbReference type="RefSeq" id="WP_210536555.1">
    <property type="nucleotide sequence ID" value="NZ_JAGKTC010000002.1"/>
</dbReference>
<feature type="transmembrane region" description="Helical" evidence="1">
    <location>
        <begin position="77"/>
        <end position="97"/>
    </location>
</feature>
<gene>
    <name evidence="2" type="ORF">J5837_09675</name>
</gene>
<reference evidence="2" key="2">
    <citation type="submission" date="2021-03" db="EMBL/GenBank/DDBJ databases">
        <authorList>
            <person name="Cao W."/>
        </authorList>
    </citation>
    <scope>NUCLEOTIDE SEQUENCE</scope>
    <source>
        <strain evidence="2">110414</strain>
    </source>
</reference>
<dbReference type="Proteomes" id="UP000673447">
    <property type="component" value="Unassembled WGS sequence"/>
</dbReference>